<reference evidence="7" key="1">
    <citation type="submission" date="2016-04" db="UniProtKB">
        <authorList>
            <consortium name="WormBaseParasite"/>
        </authorList>
    </citation>
    <scope>IDENTIFICATION</scope>
</reference>
<feature type="repeat" description="Filamin" evidence="3">
    <location>
        <begin position="52"/>
        <end position="147"/>
    </location>
</feature>
<dbReference type="GO" id="GO:0051015">
    <property type="term" value="F:actin filament binding"/>
    <property type="evidence" value="ECO:0007669"/>
    <property type="project" value="InterPro"/>
</dbReference>
<evidence type="ECO:0000256" key="3">
    <source>
        <dbReference type="PROSITE-ProRule" id="PRU00087"/>
    </source>
</evidence>
<dbReference type="PANTHER" id="PTHR38537:SF16">
    <property type="entry name" value="CALPONIN-HOMOLOGY (CH) DOMAIN-CONTAINING PROTEIN"/>
    <property type="match status" value="1"/>
</dbReference>
<feature type="repeat" description="Filamin" evidence="3">
    <location>
        <begin position="1"/>
        <end position="54"/>
    </location>
</feature>
<dbReference type="InterPro" id="IPR013783">
    <property type="entry name" value="Ig-like_fold"/>
</dbReference>
<name>A0A158RCE9_THECL</name>
<sequence length="1664" mass="182572">LTKNGIERGDIEPKVKKSRHSYEISFRPTEVGTHQIMVYVNDTLHPMCPFPIRVYDASEIIIGEIVPQSAVNDTVEFTVDAGRAGFGNLEIAIKDIDGIIIPSHVAQLETGTAKFLVTFNPTTVGVHTVNITFNKEVLKNSPFEVNIVESKSTAVTASNCAQNFTMTNFKEKEAKKKKHYLDKKTTVSKIPSLSRVGRPAQILIAIAGEEPLEVMVKDPEKNIIERSIFDHEPGSKKVEFMPTKVGDHEIEVKYAGNDVQGSPFTCRAYDPAKINVGNIPNSVVDKPVHFIVDASQAGVGNLEVAVNDGRIPSMAQSLGQHRYDISFVPLELVDHTISVRFNNEPVPGSPFVCHLVASQSVTVSGPGLERIPVGQMAQIFVFLEGMKDMLPEVSITDSHGKAVPVSISKSDSEDGKYIISYVPKNVGNHQIDISCDDKPITGSPFTSKAFDAKCAKLSCLEEAFVGQPCTFMIDAARAGAGNMEIIVSVENRNVPNFVQAEGQAKFKVSFTPQEAKDHHISVRFNGEAIPGSPMICPVREKVMPAISAVKPLKSSAGWEQEIRLVGDLSEGQVGQTKGFSIDTGGRKYDCNVAVTDPNGQELDVELEKVYNGYHVQFIPLTSGEHEIEIIINNRQLGIGPFIMEVSNAPKIARIPSTILAGKELVFELDTGDSTRKDIRLDVKNVKGDLLPTKIETGRDGIVRAFCRLYDMGRYSVDVYINNKVYGERQYVRVIEKGQGVVLVSEIEQGRVGWSSKLILRTESDAAKYLSVIIVDSQRNQVPASLRNLPDQICEIEFTPRIEGVHTVSILVGDEHIQGSPFNINVLDLSAVRVIGLKNDPVGVEQRFNVDWSNSGGTNATVRVTFGGKEVSCMIKQIKPGLHVCSFIPRQVGLHLIDVLIDGMLLPECPYECIVSDMGSVRARGDALTRAQRGKTARFEVSMADTARGELDVMVADTRGRPLPVRCYKQHDDSYWVEFTPENIGLHRIEVTVADTPIVGSPFVCLVVDPKKVLVKGITEPFILKQPAIISVNRQMAGDGELTVELADPKNESVPLEMHKSADGDDIIEFVPTKVGQYQLTTKLAGTPHTVIVEEQGKPTVRGSAIEHAVEVEHPASFIFDPKNVKGSVKVDIRGPKKTKIRHVANKNSDGTTEILFTPSEVGRYIANIEHNNRVITGKLRAEVRDWDGKSVGGCDVESLGYGKYRIAYCPHQPGKYDIYLYWSDMAVPNAQPLHVIAESEQPSTSRAVPLMNNAGIESFHSTMRSRVEDRSLHEENSTEHLRVVLRGEGLSRAVSNQQAEFIIDGSDISRDGQVSCSLFGQKVDIPVRLSHLGNNVYKAVYTPLITGIYELQILWDGYHVRGSPFRVQVETHESSAAAISIDANTLKMGVINGDVKTVIDVKKAGPGQLSAQCMGPTKLAYCELYDHRDGTFTLSVKPSEIGKHTLVVKYSDEHVSGSPFTFNVSYPPDASKVRVFGPGIEHGILSTFKSNFIVETKGAGAGQLTVRVRGPKGAFNVEMQREKKQERTIHCKYEPKEPGDYQVEVKWHGEHVPGSPFLVMIVDTEQELQRFLRGDAPSPQPVTPFIPPGWIGTPPPPPLFLGAPPPRGPFLQSHTAPLPPPPPPPLQGTLSVTRHSPLLPYGTLPPPPPHALRPALHPRFMSGY</sequence>
<dbReference type="InterPro" id="IPR044801">
    <property type="entry name" value="Filamin"/>
</dbReference>
<dbReference type="Pfam" id="PF00630">
    <property type="entry name" value="Filamin"/>
    <property type="match status" value="14"/>
</dbReference>
<feature type="repeat" description="Filamin" evidence="3">
    <location>
        <begin position="460"/>
        <end position="538"/>
    </location>
</feature>
<accession>A0A158RCE9</accession>
<protein>
    <submittedName>
        <fullName evidence="7">Calponin-homology (CH) domain-containing protein</fullName>
    </submittedName>
</protein>
<organism evidence="7">
    <name type="scientific">Thelazia callipaeda</name>
    <name type="common">Oriental eyeworm</name>
    <name type="synonym">Parasitic nematode</name>
    <dbReference type="NCBI Taxonomy" id="103827"/>
    <lineage>
        <taxon>Eukaryota</taxon>
        <taxon>Metazoa</taxon>
        <taxon>Ecdysozoa</taxon>
        <taxon>Nematoda</taxon>
        <taxon>Chromadorea</taxon>
        <taxon>Rhabditida</taxon>
        <taxon>Spirurina</taxon>
        <taxon>Spiruromorpha</taxon>
        <taxon>Thelazioidea</taxon>
        <taxon>Thelaziidae</taxon>
        <taxon>Thelazia</taxon>
    </lineage>
</organism>
<keyword evidence="6" id="KW-1185">Reference proteome</keyword>
<dbReference type="Proteomes" id="UP000276776">
    <property type="component" value="Unassembled WGS sequence"/>
</dbReference>
<keyword evidence="2" id="KW-0677">Repeat</keyword>
<feature type="region of interest" description="Disordered" evidence="4">
    <location>
        <begin position="1605"/>
        <end position="1629"/>
    </location>
</feature>
<dbReference type="FunFam" id="2.60.40.10:FF:001145">
    <property type="entry name" value="Jitterbug, isoform I"/>
    <property type="match status" value="1"/>
</dbReference>
<feature type="repeat" description="Filamin" evidence="3">
    <location>
        <begin position="1275"/>
        <end position="1369"/>
    </location>
</feature>
<dbReference type="EMBL" id="UYYF01004498">
    <property type="protein sequence ID" value="VDN04794.1"/>
    <property type="molecule type" value="Genomic_DNA"/>
</dbReference>
<dbReference type="STRING" id="103827.A0A158RCE9"/>
<feature type="repeat" description="Filamin" evidence="3">
    <location>
        <begin position="912"/>
        <end position="1006"/>
    </location>
</feature>
<feature type="region of interest" description="Disordered" evidence="4">
    <location>
        <begin position="1641"/>
        <end position="1664"/>
    </location>
</feature>
<dbReference type="Gene3D" id="2.60.40.10">
    <property type="entry name" value="Immunoglobulins"/>
    <property type="match status" value="16"/>
</dbReference>
<reference evidence="5 6" key="2">
    <citation type="submission" date="2018-11" db="EMBL/GenBank/DDBJ databases">
        <authorList>
            <consortium name="Pathogen Informatics"/>
        </authorList>
    </citation>
    <scope>NUCLEOTIDE SEQUENCE [LARGE SCALE GENOMIC DNA]</scope>
</reference>
<evidence type="ECO:0000256" key="1">
    <source>
        <dbReference type="ARBA" id="ARBA00009238"/>
    </source>
</evidence>
<feature type="repeat" description="Filamin" evidence="3">
    <location>
        <begin position="732"/>
        <end position="825"/>
    </location>
</feature>
<feature type="repeat" description="Filamin" evidence="3">
    <location>
        <begin position="1371"/>
        <end position="1464"/>
    </location>
</feature>
<dbReference type="InterPro" id="IPR014756">
    <property type="entry name" value="Ig_E-set"/>
</dbReference>
<dbReference type="OrthoDB" id="18740at2759"/>
<evidence type="ECO:0000256" key="2">
    <source>
        <dbReference type="ARBA" id="ARBA00022737"/>
    </source>
</evidence>
<dbReference type="WBParaSite" id="TCLT_0000735901-mRNA-1">
    <property type="protein sequence ID" value="TCLT_0000735901-mRNA-1"/>
    <property type="gene ID" value="TCLT_0000735901"/>
</dbReference>
<dbReference type="PANTHER" id="PTHR38537">
    <property type="entry name" value="JITTERBUG, ISOFORM N"/>
    <property type="match status" value="1"/>
</dbReference>
<feature type="compositionally biased region" description="Pro residues" evidence="4">
    <location>
        <begin position="1617"/>
        <end position="1626"/>
    </location>
</feature>
<dbReference type="InterPro" id="IPR001298">
    <property type="entry name" value="Filamin/ABP280_rpt"/>
</dbReference>
<feature type="repeat" description="Filamin" evidence="3">
    <location>
        <begin position="835"/>
        <end position="914"/>
    </location>
</feature>
<dbReference type="PROSITE" id="PS50194">
    <property type="entry name" value="FILAMIN_REPEAT"/>
    <property type="match status" value="16"/>
</dbReference>
<proteinExistence type="inferred from homology"/>
<feature type="repeat" description="Filamin" evidence="3">
    <location>
        <begin position="554"/>
        <end position="645"/>
    </location>
</feature>
<evidence type="ECO:0000256" key="4">
    <source>
        <dbReference type="SAM" id="MobiDB-lite"/>
    </source>
</evidence>
<feature type="repeat" description="Filamin" evidence="3">
    <location>
        <begin position="1465"/>
        <end position="1561"/>
    </location>
</feature>
<evidence type="ECO:0000313" key="5">
    <source>
        <dbReference type="EMBL" id="VDN04794.1"/>
    </source>
</evidence>
<feature type="repeat" description="Filamin" evidence="3">
    <location>
        <begin position="1090"/>
        <end position="1183"/>
    </location>
</feature>
<evidence type="ECO:0000313" key="7">
    <source>
        <dbReference type="WBParaSite" id="TCLT_0000735901-mRNA-1"/>
    </source>
</evidence>
<dbReference type="SUPFAM" id="SSF81296">
    <property type="entry name" value="E set domains"/>
    <property type="match status" value="16"/>
</dbReference>
<dbReference type="SMART" id="SM00557">
    <property type="entry name" value="IG_FLMN"/>
    <property type="match status" value="13"/>
</dbReference>
<dbReference type="OMA" id="REFDIPM"/>
<comment type="similarity">
    <text evidence="1">Belongs to the filamin family.</text>
</comment>
<feature type="repeat" description="Filamin" evidence="3">
    <location>
        <begin position="1004"/>
        <end position="1087"/>
    </location>
</feature>
<feature type="repeat" description="Filamin" evidence="3">
    <location>
        <begin position="194"/>
        <end position="268"/>
    </location>
</feature>
<feature type="repeat" description="Filamin" evidence="3">
    <location>
        <begin position="353"/>
        <end position="449"/>
    </location>
</feature>
<feature type="compositionally biased region" description="Low complexity" evidence="4">
    <location>
        <begin position="1652"/>
        <end position="1664"/>
    </location>
</feature>
<dbReference type="InterPro" id="IPR017868">
    <property type="entry name" value="Filamin/ABP280_repeat-like"/>
</dbReference>
<dbReference type="GO" id="GO:0030036">
    <property type="term" value="P:actin cytoskeleton organization"/>
    <property type="evidence" value="ECO:0007669"/>
    <property type="project" value="InterPro"/>
</dbReference>
<feature type="repeat" description="Filamin" evidence="3">
    <location>
        <begin position="278"/>
        <end position="355"/>
    </location>
</feature>
<evidence type="ECO:0000313" key="6">
    <source>
        <dbReference type="Proteomes" id="UP000276776"/>
    </source>
</evidence>
<feature type="repeat" description="Filamin" evidence="3">
    <location>
        <begin position="1179"/>
        <end position="1236"/>
    </location>
</feature>
<gene>
    <name evidence="5" type="ORF">TCLT_LOCUS7348</name>
</gene>